<dbReference type="KEGG" id="fls:GLV81_15950"/>
<accession>A0A6I6H4R4</accession>
<feature type="signal peptide" evidence="2">
    <location>
        <begin position="1"/>
        <end position="19"/>
    </location>
</feature>
<protein>
    <submittedName>
        <fullName evidence="4">Outer membrane beta-barrel protein</fullName>
    </submittedName>
</protein>
<dbReference type="EMBL" id="CP046566">
    <property type="protein sequence ID" value="QGW29401.1"/>
    <property type="molecule type" value="Genomic_DNA"/>
</dbReference>
<name>A0A6I6H4R4_9BACT</name>
<feature type="chain" id="PRO_5026124385" evidence="2">
    <location>
        <begin position="20"/>
        <end position="195"/>
    </location>
</feature>
<proteinExistence type="predicted"/>
<evidence type="ECO:0000259" key="3">
    <source>
        <dbReference type="Pfam" id="PF13505"/>
    </source>
</evidence>
<dbReference type="RefSeq" id="WP_157479753.1">
    <property type="nucleotide sequence ID" value="NZ_CP046566.1"/>
</dbReference>
<feature type="domain" description="Outer membrane protein beta-barrel" evidence="3">
    <location>
        <begin position="6"/>
        <end position="187"/>
    </location>
</feature>
<evidence type="ECO:0000256" key="1">
    <source>
        <dbReference type="ARBA" id="ARBA00022729"/>
    </source>
</evidence>
<reference evidence="4 5" key="1">
    <citation type="submission" date="2019-11" db="EMBL/GenBank/DDBJ databases">
        <authorList>
            <person name="Im W.T."/>
        </authorList>
    </citation>
    <scope>NUCLEOTIDE SEQUENCE [LARGE SCALE GENOMIC DNA]</scope>
    <source>
        <strain evidence="4 5">SB-02</strain>
    </source>
</reference>
<keyword evidence="1 2" id="KW-0732">Signal</keyword>
<dbReference type="Pfam" id="PF13505">
    <property type="entry name" value="OMP_b-brl"/>
    <property type="match status" value="1"/>
</dbReference>
<sequence>MKTKIILAVAVFFVANSYAQITKGNWLVGGNFQFAKSNNNGTASSNSRNTTFTISPKVGAFILDKGAIGLRGNYKSTMTKYEVTPGNLITNRQYTIGVGPFIRYYFLPEEKLVNIISEVNVMYNQNVIKPYGGNNTSKFYNWEYSLQSGAVLFLNSSVAMEALIGYAYIKEKDQDSKVNSLSFNIGFQIHLEKQK</sequence>
<dbReference type="InterPro" id="IPR027385">
    <property type="entry name" value="Beta-barrel_OMP"/>
</dbReference>
<keyword evidence="5" id="KW-1185">Reference proteome</keyword>
<organism evidence="4 5">
    <name type="scientific">Phnomibacter ginsenosidimutans</name>
    <dbReference type="NCBI Taxonomy" id="2676868"/>
    <lineage>
        <taxon>Bacteria</taxon>
        <taxon>Pseudomonadati</taxon>
        <taxon>Bacteroidota</taxon>
        <taxon>Chitinophagia</taxon>
        <taxon>Chitinophagales</taxon>
        <taxon>Chitinophagaceae</taxon>
        <taxon>Phnomibacter</taxon>
    </lineage>
</organism>
<gene>
    <name evidence="4" type="ORF">GLV81_15950</name>
</gene>
<evidence type="ECO:0000313" key="5">
    <source>
        <dbReference type="Proteomes" id="UP000426027"/>
    </source>
</evidence>
<evidence type="ECO:0000256" key="2">
    <source>
        <dbReference type="SAM" id="SignalP"/>
    </source>
</evidence>
<evidence type="ECO:0000313" key="4">
    <source>
        <dbReference type="EMBL" id="QGW29401.1"/>
    </source>
</evidence>
<dbReference type="AlphaFoldDB" id="A0A6I6H4R4"/>
<dbReference type="Proteomes" id="UP000426027">
    <property type="component" value="Chromosome"/>
</dbReference>